<dbReference type="EMBL" id="CAKOGP040001736">
    <property type="protein sequence ID" value="CAJ1947797.1"/>
    <property type="molecule type" value="Genomic_DNA"/>
</dbReference>
<name>A0AAD2FNX6_9STRA</name>
<evidence type="ECO:0000313" key="3">
    <source>
        <dbReference type="Proteomes" id="UP001295423"/>
    </source>
</evidence>
<feature type="compositionally biased region" description="Polar residues" evidence="1">
    <location>
        <begin position="62"/>
        <end position="73"/>
    </location>
</feature>
<comment type="caution">
    <text evidence="2">The sequence shown here is derived from an EMBL/GenBank/DDBJ whole genome shotgun (WGS) entry which is preliminary data.</text>
</comment>
<organism evidence="2 3">
    <name type="scientific">Cylindrotheca closterium</name>
    <dbReference type="NCBI Taxonomy" id="2856"/>
    <lineage>
        <taxon>Eukaryota</taxon>
        <taxon>Sar</taxon>
        <taxon>Stramenopiles</taxon>
        <taxon>Ochrophyta</taxon>
        <taxon>Bacillariophyta</taxon>
        <taxon>Bacillariophyceae</taxon>
        <taxon>Bacillariophycidae</taxon>
        <taxon>Bacillariales</taxon>
        <taxon>Bacillariaceae</taxon>
        <taxon>Cylindrotheca</taxon>
    </lineage>
</organism>
<evidence type="ECO:0000256" key="1">
    <source>
        <dbReference type="SAM" id="MobiDB-lite"/>
    </source>
</evidence>
<reference evidence="2" key="1">
    <citation type="submission" date="2023-08" db="EMBL/GenBank/DDBJ databases">
        <authorList>
            <person name="Audoor S."/>
            <person name="Bilcke G."/>
        </authorList>
    </citation>
    <scope>NUCLEOTIDE SEQUENCE</scope>
</reference>
<accession>A0AAD2FNX6</accession>
<sequence>MRNKASYSRVQLCLTVAFGMLLQLFLSFTFRQSTELQKQLNIDGVTIGNNPSIRCRQDDQSSETVPSTSEMISSKTASAPCRDEMMRIIQRQQCFQLQESSKSTNTESSYYCPSSSGNNKMIQHTMPFHNYAAYAGQGFGRIVEHTVLGCMFASVLLERPCTIDLDVRDPYWTWRSFLNHGSLDWEWTKLHDTSNEQVRNEIEQAIANLPSTAGDQWAGDQWDVKYFDNDIGSTNTSLVLPMIWNEGWDVDQHLEYWTHATTTPSSTEVAKQRVLLSPNWGNAWNQHVPVAALIAKKTNGQCKLNQLRTQLQNEMFAPTSLSRLLHQQRMDRVFPPLLIQGEKDHRPPPATPTVYGAIHLRTVLSDVNIRRSYLSLEWIRALGQCLDKALTKHQESSTSKISNWWLIADNRTVAEYFVQKLPEYHPHVPVTVDMDPHFWEKDGTHSGYAMKQKYFHSKMETSMMDFMVLHEAQVAVVSHGSFGTTGARGNGKVKVQVCAPQKAFSIFVNPS</sequence>
<proteinExistence type="predicted"/>
<protein>
    <submittedName>
        <fullName evidence="2">Uncharacterized protein</fullName>
    </submittedName>
</protein>
<gene>
    <name evidence="2" type="ORF">CYCCA115_LOCUS11313</name>
</gene>
<dbReference type="AlphaFoldDB" id="A0AAD2FNX6"/>
<evidence type="ECO:0000313" key="2">
    <source>
        <dbReference type="EMBL" id="CAJ1947797.1"/>
    </source>
</evidence>
<keyword evidence="3" id="KW-1185">Reference proteome</keyword>
<feature type="region of interest" description="Disordered" evidence="1">
    <location>
        <begin position="51"/>
        <end position="73"/>
    </location>
</feature>
<dbReference type="Proteomes" id="UP001295423">
    <property type="component" value="Unassembled WGS sequence"/>
</dbReference>